<feature type="domain" description="BIG2" evidence="1">
    <location>
        <begin position="369"/>
        <end position="444"/>
    </location>
</feature>
<feature type="domain" description="BIG2" evidence="1">
    <location>
        <begin position="450"/>
        <end position="525"/>
    </location>
</feature>
<dbReference type="Proteomes" id="UP000045051">
    <property type="component" value="Unassembled WGS sequence"/>
</dbReference>
<dbReference type="Pfam" id="PF02368">
    <property type="entry name" value="Big_2"/>
    <property type="match status" value="1"/>
</dbReference>
<protein>
    <recommendedName>
        <fullName evidence="1">BIG2 domain-containing protein</fullName>
    </recommendedName>
</protein>
<accession>A0A0B7IFN4</accession>
<sequence>MKKIGIYVVTLLFVMATACIPEEKIEKLTLNKQELVATFTGDASKDFNETIEIATGNGQYEITSENEKIATARVVKNVISIRFNSSGETRISIKDKVSGEELKIKVVVNLPFSVATTETTLHVGASKSIAITSGNGSYEVVGGDEKIVATTFSSTTSTTTAIVFKGKEEGSTTVKIKDKTSQEVVEVKVVVQLLKLEFSIKEEVFEFAPNCSESSFQIFGSGEYELMMDNPNIDASLAVDEIGTKIIFNAKGKTEGKLTVRDLETNFEKSIKIKSLEDFVVNIGTDKTEIKTWSKVTYKVAKGYDYPIKVLKGSGNYEISTSNSTVAEVSNDNNGMKFTTKDLGQVNIVMIDKANPCLKIEIGIEVVNMDKKLQLETDKIQIQEGYLSFIRIISGNGNYAVESTNPSIVSASVEEDFIQIETNAVGKATLTVTDLKTNEKKSLEIDVIKALKPLILEPSSISVHKGKTEEAIILSGNDSYSVSSVNPSVATANISGQKVVVTGNAKGNTTIKVVDNETKHEFAIAVSVIEVIPDVKFSVREFNIKKGKTESTVQIVSGSGFYSIASSNPDIARASQSRGVLYIHSSYREGEAVLTVTDTRTGKTDTLRVIVSDGERLALDKTEVTVLKGQEVAVVITSGSGDYSFSIQHAYASAEINGNLLTIKGSQRGNTIITVTDRRTHIKAEIKVTVLNQIGDVKFSVRELRLKKGETNSSVSVHSGSGAYSFGTSDSKVAYSFRSRGVLYIYAANSGRATITVTDAQTGKTDVLNVIVDGAPDLVLSTGIISIEYPKSANVLIISGSGSYRVTESNGRIVSAALIGSTLNLKTYAAGESFVTVEDTVTKQTKVVRVNVTEPVVDVPFELSHNQLFIWGTVGSNYVNEDTVAWISITSGSGDYEIIKNELGDLITVKIVQNSIRIESTRNETKEGVITIRDKKTKKTASIDVRVGMVVN</sequence>
<keyword evidence="3" id="KW-1185">Reference proteome</keyword>
<dbReference type="Gene3D" id="2.60.40.1080">
    <property type="match status" value="1"/>
</dbReference>
<dbReference type="EMBL" id="CDOI01000179">
    <property type="protein sequence ID" value="CEN48768.1"/>
    <property type="molecule type" value="Genomic_DNA"/>
</dbReference>
<evidence type="ECO:0000259" key="1">
    <source>
        <dbReference type="SMART" id="SM00635"/>
    </source>
</evidence>
<dbReference type="SMART" id="SM00635">
    <property type="entry name" value="BID_2"/>
    <property type="match status" value="4"/>
</dbReference>
<dbReference type="RefSeq" id="WP_042345043.1">
    <property type="nucleotide sequence ID" value="NZ_CDOI01000179.1"/>
</dbReference>
<dbReference type="PANTHER" id="PTHR23019:SF0">
    <property type="entry name" value="NUCLEAR PORE MEMBRANE GLYCOPROTEIN 210"/>
    <property type="match status" value="1"/>
</dbReference>
<proteinExistence type="predicted"/>
<organism evidence="2 3">
    <name type="scientific">Capnocytophaga canis</name>
    <dbReference type="NCBI Taxonomy" id="1848903"/>
    <lineage>
        <taxon>Bacteria</taxon>
        <taxon>Pseudomonadati</taxon>
        <taxon>Bacteroidota</taxon>
        <taxon>Flavobacteriia</taxon>
        <taxon>Flavobacteriales</taxon>
        <taxon>Flavobacteriaceae</taxon>
        <taxon>Capnocytophaga</taxon>
    </lineage>
</organism>
<evidence type="ECO:0000313" key="3">
    <source>
        <dbReference type="Proteomes" id="UP000045051"/>
    </source>
</evidence>
<dbReference type="InterPro" id="IPR003343">
    <property type="entry name" value="Big_2"/>
</dbReference>
<feature type="domain" description="BIG2" evidence="1">
    <location>
        <begin position="24"/>
        <end position="105"/>
    </location>
</feature>
<feature type="domain" description="BIG2" evidence="1">
    <location>
        <begin position="531"/>
        <end position="607"/>
    </location>
</feature>
<dbReference type="InterPro" id="IPR045197">
    <property type="entry name" value="NUP210-like"/>
</dbReference>
<dbReference type="PANTHER" id="PTHR23019">
    <property type="entry name" value="NUCLEAR PORE MEMBRANE GLYCOPROTEIN GP210-RELATED"/>
    <property type="match status" value="1"/>
</dbReference>
<gene>
    <name evidence="2" type="ORF">CCAND38_650006</name>
</gene>
<reference evidence="2 3" key="1">
    <citation type="submission" date="2015-01" db="EMBL/GenBank/DDBJ databases">
        <authorList>
            <person name="Xiang T."/>
            <person name="Song Y."/>
            <person name="Huang L."/>
            <person name="Wang B."/>
            <person name="Wu P."/>
        </authorList>
    </citation>
    <scope>NUCLEOTIDE SEQUENCE [LARGE SCALE GENOMIC DNA]</scope>
    <source>
        <strain evidence="2 3">CcD38</strain>
    </source>
</reference>
<dbReference type="Pfam" id="PF26182">
    <property type="entry name" value="Ig_NUP210_5th"/>
    <property type="match status" value="1"/>
</dbReference>
<dbReference type="AlphaFoldDB" id="A0A0B7IFN4"/>
<dbReference type="PROSITE" id="PS51257">
    <property type="entry name" value="PROKAR_LIPOPROTEIN"/>
    <property type="match status" value="1"/>
</dbReference>
<name>A0A0B7IFN4_9FLAO</name>
<evidence type="ECO:0000313" key="2">
    <source>
        <dbReference type="EMBL" id="CEN48768.1"/>
    </source>
</evidence>